<dbReference type="EMBL" id="KT934943">
    <property type="protein sequence ID" value="ALM02488.1"/>
    <property type="molecule type" value="Genomic_DNA"/>
</dbReference>
<name>A0A0S1S1G1_9CAUD</name>
<evidence type="ECO:0000313" key="1">
    <source>
        <dbReference type="EMBL" id="ALM02488.1"/>
    </source>
</evidence>
<reference evidence="1 2" key="1">
    <citation type="submission" date="2015-10" db="EMBL/GenBank/DDBJ databases">
        <title>Complete genome sequence of Klebsiella pneumoniae bacteriophage vB_KpnM_KB57.</title>
        <authorList>
            <person name="Volozhantsev N.V."/>
            <person name="Popova A.V."/>
            <person name="Krasilnikova V.M."/>
            <person name="Bogun A.G."/>
        </authorList>
    </citation>
    <scope>NUCLEOTIDE SEQUENCE [LARGE SCALE GENOMIC DNA]</scope>
</reference>
<dbReference type="KEGG" id="vg:26523067"/>
<dbReference type="OrthoDB" id="26516at10239"/>
<accession>A0A0S1S1G1</accession>
<dbReference type="Proteomes" id="UP000203990">
    <property type="component" value="Segment"/>
</dbReference>
<dbReference type="RefSeq" id="YP_009187714.1">
    <property type="nucleotide sequence ID" value="NC_028659.1"/>
</dbReference>
<protein>
    <submittedName>
        <fullName evidence="1">Uncharacterized protein</fullName>
    </submittedName>
</protein>
<keyword evidence="2" id="KW-1185">Reference proteome</keyword>
<proteinExistence type="predicted"/>
<evidence type="ECO:0000313" key="2">
    <source>
        <dbReference type="Proteomes" id="UP000203990"/>
    </source>
</evidence>
<dbReference type="GeneID" id="26523067"/>
<gene>
    <name evidence="1" type="ORF">KB57_101</name>
</gene>
<sequence length="118" mass="13703">MHNKERNFIARNTAKSFFATIHIAGDYTQAKNLCRQWVMQGACVQISPCTYIYTGGAEEGMTVRLMQYPRFQRTEIEILEMARELGTYLAQELCQISFSIETPYNTTYYQAEGYDKRS</sequence>
<organism evidence="1 2">
    <name type="scientific">Klebsiella phage vB_KpnM_KB57</name>
    <dbReference type="NCBI Taxonomy" id="1719140"/>
    <lineage>
        <taxon>Viruses</taxon>
        <taxon>Duplodnaviria</taxon>
        <taxon>Heunggongvirae</taxon>
        <taxon>Uroviricota</taxon>
        <taxon>Caudoviricetes</taxon>
        <taxon>Vequintavirinae</taxon>
        <taxon>Mydovirus</taxon>
        <taxon>Mydovirus KB57</taxon>
    </lineage>
</organism>